<dbReference type="PROSITE" id="PS50977">
    <property type="entry name" value="HTH_TETR_2"/>
    <property type="match status" value="1"/>
</dbReference>
<dbReference type="SUPFAM" id="SSF48498">
    <property type="entry name" value="Tetracyclin repressor-like, C-terminal domain"/>
    <property type="match status" value="1"/>
</dbReference>
<dbReference type="STRING" id="2017.SAMN05444320_11740"/>
<protein>
    <submittedName>
        <fullName evidence="6">Transcriptional regulator, TetR family</fullName>
    </submittedName>
</protein>
<dbReference type="PRINTS" id="PR00455">
    <property type="entry name" value="HTHTETR"/>
</dbReference>
<dbReference type="GO" id="GO:0003677">
    <property type="term" value="F:DNA binding"/>
    <property type="evidence" value="ECO:0007669"/>
    <property type="project" value="UniProtKB-UniRule"/>
</dbReference>
<evidence type="ECO:0000256" key="2">
    <source>
        <dbReference type="ARBA" id="ARBA00023125"/>
    </source>
</evidence>
<dbReference type="Gene3D" id="1.10.10.60">
    <property type="entry name" value="Homeodomain-like"/>
    <property type="match status" value="1"/>
</dbReference>
<keyword evidence="3" id="KW-0804">Transcription</keyword>
<keyword evidence="2 4" id="KW-0238">DNA-binding</keyword>
<evidence type="ECO:0000313" key="7">
    <source>
        <dbReference type="Proteomes" id="UP000184501"/>
    </source>
</evidence>
<gene>
    <name evidence="6" type="ORF">SAMN05444320_11740</name>
</gene>
<keyword evidence="1" id="KW-0805">Transcription regulation</keyword>
<evidence type="ECO:0000256" key="4">
    <source>
        <dbReference type="PROSITE-ProRule" id="PRU00335"/>
    </source>
</evidence>
<evidence type="ECO:0000256" key="1">
    <source>
        <dbReference type="ARBA" id="ARBA00023015"/>
    </source>
</evidence>
<dbReference type="EMBL" id="FQVN01000017">
    <property type="protein sequence ID" value="SHG95716.1"/>
    <property type="molecule type" value="Genomic_DNA"/>
</dbReference>
<dbReference type="RefSeq" id="WP_073489787.1">
    <property type="nucleotide sequence ID" value="NZ_FQVN01000017.1"/>
</dbReference>
<dbReference type="SUPFAM" id="SSF46689">
    <property type="entry name" value="Homeodomain-like"/>
    <property type="match status" value="1"/>
</dbReference>
<evidence type="ECO:0000259" key="5">
    <source>
        <dbReference type="PROSITE" id="PS50977"/>
    </source>
</evidence>
<dbReference type="OrthoDB" id="5112469at2"/>
<feature type="DNA-binding region" description="H-T-H motif" evidence="4">
    <location>
        <begin position="34"/>
        <end position="53"/>
    </location>
</feature>
<dbReference type="InterPro" id="IPR009057">
    <property type="entry name" value="Homeodomain-like_sf"/>
</dbReference>
<reference evidence="6 7" key="1">
    <citation type="submission" date="2016-11" db="EMBL/GenBank/DDBJ databases">
        <authorList>
            <person name="Jaros S."/>
            <person name="Januszkiewicz K."/>
            <person name="Wedrychowicz H."/>
        </authorList>
    </citation>
    <scope>NUCLEOTIDE SEQUENCE [LARGE SCALE GENOMIC DNA]</scope>
    <source>
        <strain evidence="6 7">DSM 44523</strain>
    </source>
</reference>
<dbReference type="Gene3D" id="1.10.357.10">
    <property type="entry name" value="Tetracycline Repressor, domain 2"/>
    <property type="match status" value="1"/>
</dbReference>
<dbReference type="Pfam" id="PF00440">
    <property type="entry name" value="TetR_N"/>
    <property type="match status" value="1"/>
</dbReference>
<dbReference type="PANTHER" id="PTHR47506">
    <property type="entry name" value="TRANSCRIPTIONAL REGULATORY PROTEIN"/>
    <property type="match status" value="1"/>
</dbReference>
<dbReference type="Proteomes" id="UP000184501">
    <property type="component" value="Unassembled WGS sequence"/>
</dbReference>
<sequence>MPRAFDQEERERITASLLAAGERLFTTQGLRKTSLDELVAAAGIAKSSFYAFFDSKESLYLELMLRQAPVLRAELNRALELPDSAEAVRHFLRGAIDVLHHNPLYRRMVTHPDEMEAVLRRITPERLAELKRTSLLPVLEFIERAQREGRFAAGDPAVLEGVLRTVLLLPMHADQFDPAVYPRVIEAVIDIVSAGLTRRTTSEE</sequence>
<organism evidence="6 7">
    <name type="scientific">Streptoalloteichus hindustanus</name>
    <dbReference type="NCBI Taxonomy" id="2017"/>
    <lineage>
        <taxon>Bacteria</taxon>
        <taxon>Bacillati</taxon>
        <taxon>Actinomycetota</taxon>
        <taxon>Actinomycetes</taxon>
        <taxon>Pseudonocardiales</taxon>
        <taxon>Pseudonocardiaceae</taxon>
        <taxon>Streptoalloteichus</taxon>
    </lineage>
</organism>
<evidence type="ECO:0000313" key="6">
    <source>
        <dbReference type="EMBL" id="SHG95716.1"/>
    </source>
</evidence>
<accession>A0A1M5P1M6</accession>
<evidence type="ECO:0000256" key="3">
    <source>
        <dbReference type="ARBA" id="ARBA00023163"/>
    </source>
</evidence>
<dbReference type="PANTHER" id="PTHR47506:SF1">
    <property type="entry name" value="HTH-TYPE TRANSCRIPTIONAL REGULATOR YJDC"/>
    <property type="match status" value="1"/>
</dbReference>
<dbReference type="AlphaFoldDB" id="A0A1M5P1M6"/>
<keyword evidence="7" id="KW-1185">Reference proteome</keyword>
<dbReference type="InterPro" id="IPR036271">
    <property type="entry name" value="Tet_transcr_reg_TetR-rel_C_sf"/>
</dbReference>
<feature type="domain" description="HTH tetR-type" evidence="5">
    <location>
        <begin position="11"/>
        <end position="71"/>
    </location>
</feature>
<proteinExistence type="predicted"/>
<name>A0A1M5P1M6_STRHI</name>
<dbReference type="InterPro" id="IPR001647">
    <property type="entry name" value="HTH_TetR"/>
</dbReference>